<proteinExistence type="predicted"/>
<reference evidence="1 2" key="1">
    <citation type="submission" date="2014-04" db="EMBL/GenBank/DDBJ databases">
        <title>Genome evolution of avian class.</title>
        <authorList>
            <person name="Zhang G."/>
            <person name="Li C."/>
        </authorList>
    </citation>
    <scope>NUCLEOTIDE SEQUENCE [LARGE SCALE GENOMIC DNA]</scope>
    <source>
        <strain evidence="1">BGI_N307</strain>
    </source>
</reference>
<feature type="non-terminal residue" evidence="1">
    <location>
        <position position="1"/>
    </location>
</feature>
<gene>
    <name evidence="1" type="ORF">N307_04144</name>
</gene>
<evidence type="ECO:0000313" key="2">
    <source>
        <dbReference type="Proteomes" id="UP000053875"/>
    </source>
</evidence>
<keyword evidence="2" id="KW-1185">Reference proteome</keyword>
<organism evidence="1 2">
    <name type="scientific">Dryobates pubescens</name>
    <name type="common">Downy woodpecker</name>
    <name type="synonym">Picoides pubescens</name>
    <dbReference type="NCBI Taxonomy" id="118200"/>
    <lineage>
        <taxon>Eukaryota</taxon>
        <taxon>Metazoa</taxon>
        <taxon>Chordata</taxon>
        <taxon>Craniata</taxon>
        <taxon>Vertebrata</taxon>
        <taxon>Euteleostomi</taxon>
        <taxon>Archelosauria</taxon>
        <taxon>Archosauria</taxon>
        <taxon>Dinosauria</taxon>
        <taxon>Saurischia</taxon>
        <taxon>Theropoda</taxon>
        <taxon>Coelurosauria</taxon>
        <taxon>Aves</taxon>
        <taxon>Neognathae</taxon>
        <taxon>Neoaves</taxon>
        <taxon>Telluraves</taxon>
        <taxon>Coraciimorphae</taxon>
        <taxon>Piciformes</taxon>
        <taxon>Picidae</taxon>
        <taxon>Dryobates</taxon>
    </lineage>
</organism>
<protein>
    <submittedName>
        <fullName evidence="1">Uncharacterized protein</fullName>
    </submittedName>
</protein>
<feature type="non-terminal residue" evidence="1">
    <location>
        <position position="115"/>
    </location>
</feature>
<dbReference type="Proteomes" id="UP000053875">
    <property type="component" value="Unassembled WGS sequence"/>
</dbReference>
<accession>A0A093IDS9</accession>
<dbReference type="AlphaFoldDB" id="A0A093IDS9"/>
<sequence>LGTLHLKLFQLLYKPGVEYCCRTTDSSAVLTCLGVQEGHFLIHVEKVPAKQKLQDTSRLTQTYLPCCWLCATHLCGLAIKREMKPDLNAECMHSNRRRAIQHVDAKCSFTAPIQS</sequence>
<evidence type="ECO:0000313" key="1">
    <source>
        <dbReference type="EMBL" id="KFV64866.1"/>
    </source>
</evidence>
<dbReference type="EMBL" id="KL215503">
    <property type="protein sequence ID" value="KFV64866.1"/>
    <property type="molecule type" value="Genomic_DNA"/>
</dbReference>
<name>A0A093IDS9_DRYPU</name>